<dbReference type="Pfam" id="PF08879">
    <property type="entry name" value="WRC"/>
    <property type="match status" value="1"/>
</dbReference>
<dbReference type="PANTHER" id="PTHR31602">
    <property type="entry name" value="GROWTH-REGULATING FACTOR 5"/>
    <property type="match status" value="1"/>
</dbReference>
<comment type="domain">
    <text evidence="5">The QLQ domain and WRC domain may be involved in protein-protein interaction and DNA-binding, respectively.</text>
</comment>
<name>A0A438KQ72_VITVI</name>
<dbReference type="Gramene" id="Vitis07g01989.t01">
    <property type="protein sequence ID" value="Vitis07g01989.t01.CDS"/>
    <property type="gene ID" value="Vitis07g01989"/>
</dbReference>
<evidence type="ECO:0000313" key="9">
    <source>
        <dbReference type="EMBL" id="RVX23357.1"/>
    </source>
</evidence>
<keyword evidence="5" id="KW-0805">Transcription regulation</keyword>
<dbReference type="PROSITE" id="PS51667">
    <property type="entry name" value="WRC"/>
    <property type="match status" value="1"/>
</dbReference>
<comment type="similarity">
    <text evidence="2 5">Belongs to the GRF family.</text>
</comment>
<accession>A0A438KQ72</accession>
<dbReference type="GO" id="GO:0006355">
    <property type="term" value="P:regulation of DNA-templated transcription"/>
    <property type="evidence" value="ECO:0007669"/>
    <property type="project" value="InterPro"/>
</dbReference>
<dbReference type="InterPro" id="IPR031137">
    <property type="entry name" value="GRF"/>
</dbReference>
<proteinExistence type="inferred from homology"/>
<dbReference type="PANTHER" id="PTHR31602:SF42">
    <property type="entry name" value="GROWTH-REGULATING FACTOR 2"/>
    <property type="match status" value="1"/>
</dbReference>
<evidence type="ECO:0000256" key="5">
    <source>
        <dbReference type="RuleBase" id="RU367127"/>
    </source>
</evidence>
<feature type="region of interest" description="Disordered" evidence="6">
    <location>
        <begin position="553"/>
        <end position="597"/>
    </location>
</feature>
<protein>
    <recommendedName>
        <fullName evidence="5">Growth-regulating factor</fullName>
    </recommendedName>
</protein>
<feature type="region of interest" description="Disordered" evidence="6">
    <location>
        <begin position="256"/>
        <end position="284"/>
    </location>
</feature>
<evidence type="ECO:0000256" key="4">
    <source>
        <dbReference type="PROSITE-ProRule" id="PRU01002"/>
    </source>
</evidence>
<dbReference type="SMART" id="SM00951">
    <property type="entry name" value="QLQ"/>
    <property type="match status" value="1"/>
</dbReference>
<feature type="compositionally biased region" description="Polar residues" evidence="6">
    <location>
        <begin position="587"/>
        <end position="597"/>
    </location>
</feature>
<feature type="compositionally biased region" description="Basic and acidic residues" evidence="6">
    <location>
        <begin position="569"/>
        <end position="582"/>
    </location>
</feature>
<sequence>MDFGLVGLEGLVGPEDVAPSQVAETETKQMGLGSGLGKQEISGSLQDDWADSKMARTDDFGASITMSLQHGTSLLRSNSLLSDDGGAQQHMLSFSSPKSEMSFLGKDGRLVDRGAKTTAFPYYQPTPSAYNRNAGFGSGSLNTSMHGAFAGVRGPFTPSQWIELEHQALIYKYITANVPVPSNLLIPIRKSLNPFGLSGSSSTSLAHNSLSWGSFHLGFSGNTDPEPGRCRRTDGKKWRCSRDAVADQKYCERHINRGRHRSRKPVEGQTGHAVSGPTNSKVVPMPSTMSASVMSSGGASNSLAIAQNQFKSLQPVAANPSADTLVNRLQEPQGLSMISPTIDLKSRDTPFSISKLPIPFEESPQSEFGFVSSDSLLNPSERGSYMNSRNYTPFLDFSDQETQDQHPFRQFIDDWPKDQSNRSDIAWPEELKSDWTQLSISIPMSSSDFSSSSSSPTQEKLAFSPLRLSRELDPVQMGLGVSSDLSAPTQKQTNWIPISWGSSMGGPLGEVLTTSANNMGACKNSSALNLMTEGWDGSPQIGSSPTGVLQKATFGSLSNSSSGSSPTTENKKIHERASHCEDMLGSTLATSSSIPSL</sequence>
<feature type="domain" description="WRC" evidence="8">
    <location>
        <begin position="224"/>
        <end position="268"/>
    </location>
</feature>
<dbReference type="Proteomes" id="UP000288805">
    <property type="component" value="Unassembled WGS sequence"/>
</dbReference>
<keyword evidence="5" id="KW-0010">Activator</keyword>
<dbReference type="EMBL" id="QGNW01000001">
    <property type="protein sequence ID" value="RVX23357.1"/>
    <property type="molecule type" value="Genomic_DNA"/>
</dbReference>
<reference evidence="9 10" key="1">
    <citation type="journal article" date="2018" name="PLoS Genet.">
        <title>Population sequencing reveals clonal diversity and ancestral inbreeding in the grapevine cultivar Chardonnay.</title>
        <authorList>
            <person name="Roach M.J."/>
            <person name="Johnson D.L."/>
            <person name="Bohlmann J."/>
            <person name="van Vuuren H.J."/>
            <person name="Jones S.J."/>
            <person name="Pretorius I.S."/>
            <person name="Schmidt S.A."/>
            <person name="Borneman A.R."/>
        </authorList>
    </citation>
    <scope>NUCLEOTIDE SEQUENCE [LARGE SCALE GENOMIC DNA]</scope>
    <source>
        <strain evidence="10">cv. Chardonnay</strain>
        <tissue evidence="9">Leaf</tissue>
    </source>
</reference>
<evidence type="ECO:0000313" key="10">
    <source>
        <dbReference type="Proteomes" id="UP000288805"/>
    </source>
</evidence>
<organism evidence="9 10">
    <name type="scientific">Vitis vinifera</name>
    <name type="common">Grape</name>
    <dbReference type="NCBI Taxonomy" id="29760"/>
    <lineage>
        <taxon>Eukaryota</taxon>
        <taxon>Viridiplantae</taxon>
        <taxon>Streptophyta</taxon>
        <taxon>Embryophyta</taxon>
        <taxon>Tracheophyta</taxon>
        <taxon>Spermatophyta</taxon>
        <taxon>Magnoliopsida</taxon>
        <taxon>eudicotyledons</taxon>
        <taxon>Gunneridae</taxon>
        <taxon>Pentapetalae</taxon>
        <taxon>rosids</taxon>
        <taxon>Vitales</taxon>
        <taxon>Vitaceae</taxon>
        <taxon>Viteae</taxon>
        <taxon>Vitis</taxon>
    </lineage>
</organism>
<keyword evidence="3 4" id="KW-0539">Nucleus</keyword>
<feature type="short sequence motif" description="Bipartite nuclear localization signal" evidence="4">
    <location>
        <begin position="229"/>
        <end position="239"/>
    </location>
</feature>
<evidence type="ECO:0000256" key="6">
    <source>
        <dbReference type="SAM" id="MobiDB-lite"/>
    </source>
</evidence>
<dbReference type="InterPro" id="IPR014978">
    <property type="entry name" value="Gln-Leu-Gln_QLQ"/>
</dbReference>
<evidence type="ECO:0000256" key="2">
    <source>
        <dbReference type="ARBA" id="ARBA00008122"/>
    </source>
</evidence>
<dbReference type="Pfam" id="PF08880">
    <property type="entry name" value="QLQ"/>
    <property type="match status" value="1"/>
</dbReference>
<evidence type="ECO:0000259" key="8">
    <source>
        <dbReference type="PROSITE" id="PS51667"/>
    </source>
</evidence>
<dbReference type="AlphaFoldDB" id="A0A438KQ72"/>
<gene>
    <name evidence="9" type="primary">GRF1_3</name>
    <name evidence="9" type="ORF">CK203_000733</name>
</gene>
<dbReference type="GO" id="GO:0099402">
    <property type="term" value="P:plant organ development"/>
    <property type="evidence" value="ECO:0007669"/>
    <property type="project" value="UniProtKB-ARBA"/>
</dbReference>
<feature type="domain" description="QLQ" evidence="7">
    <location>
        <begin position="155"/>
        <end position="190"/>
    </location>
</feature>
<keyword evidence="5" id="KW-0804">Transcription</keyword>
<feature type="short sequence motif" description="Bipartite nuclear localization signal" evidence="4">
    <location>
        <begin position="257"/>
        <end position="264"/>
    </location>
</feature>
<dbReference type="GO" id="GO:0006351">
    <property type="term" value="P:DNA-templated transcription"/>
    <property type="evidence" value="ECO:0007669"/>
    <property type="project" value="UniProtKB-UniRule"/>
</dbReference>
<feature type="region of interest" description="Disordered" evidence="6">
    <location>
        <begin position="17"/>
        <end position="38"/>
    </location>
</feature>
<dbReference type="GO" id="GO:0005524">
    <property type="term" value="F:ATP binding"/>
    <property type="evidence" value="ECO:0007669"/>
    <property type="project" value="UniProtKB-UniRule"/>
</dbReference>
<evidence type="ECO:0000256" key="3">
    <source>
        <dbReference type="ARBA" id="ARBA00023242"/>
    </source>
</evidence>
<dbReference type="GO" id="GO:0005634">
    <property type="term" value="C:nucleus"/>
    <property type="evidence" value="ECO:0007669"/>
    <property type="project" value="UniProtKB-SubCell"/>
</dbReference>
<dbReference type="InterPro" id="IPR014977">
    <property type="entry name" value="WRC_dom"/>
</dbReference>
<comment type="caution">
    <text evidence="9">The sequence shown here is derived from an EMBL/GenBank/DDBJ whole genome shotgun (WGS) entry which is preliminary data.</text>
</comment>
<evidence type="ECO:0000256" key="1">
    <source>
        <dbReference type="ARBA" id="ARBA00004123"/>
    </source>
</evidence>
<evidence type="ECO:0000259" key="7">
    <source>
        <dbReference type="PROSITE" id="PS51666"/>
    </source>
</evidence>
<dbReference type="PROSITE" id="PS51666">
    <property type="entry name" value="QLQ"/>
    <property type="match status" value="1"/>
</dbReference>
<feature type="compositionally biased region" description="Low complexity" evidence="6">
    <location>
        <begin position="555"/>
        <end position="565"/>
    </location>
</feature>
<comment type="subcellular location">
    <subcellularLocation>
        <location evidence="1 4 5">Nucleus</location>
    </subcellularLocation>
</comment>
<comment type="function">
    <text evidence="5">Transcription activator.</text>
</comment>